<dbReference type="PANTHER" id="PTHR33973:SF4">
    <property type="entry name" value="OS07G0153300 PROTEIN"/>
    <property type="match status" value="1"/>
</dbReference>
<proteinExistence type="predicted"/>
<feature type="compositionally biased region" description="Polar residues" evidence="1">
    <location>
        <begin position="260"/>
        <end position="270"/>
    </location>
</feature>
<dbReference type="EMBL" id="JAAGNX010000003">
    <property type="protein sequence ID" value="NDV63545.1"/>
    <property type="molecule type" value="Genomic_DNA"/>
</dbReference>
<evidence type="ECO:0000313" key="2">
    <source>
        <dbReference type="EMBL" id="NDV63545.1"/>
    </source>
</evidence>
<accession>A0A6B2M6V7</accession>
<organism evidence="2 3">
    <name type="scientific">Oceanipulchritudo coccoides</name>
    <dbReference type="NCBI Taxonomy" id="2706888"/>
    <lineage>
        <taxon>Bacteria</taxon>
        <taxon>Pseudomonadati</taxon>
        <taxon>Verrucomicrobiota</taxon>
        <taxon>Opitutia</taxon>
        <taxon>Puniceicoccales</taxon>
        <taxon>Oceanipulchritudinaceae</taxon>
        <taxon>Oceanipulchritudo</taxon>
    </lineage>
</organism>
<dbReference type="RefSeq" id="WP_163967228.1">
    <property type="nucleotide sequence ID" value="NZ_JAAGNX010000003.1"/>
</dbReference>
<dbReference type="AlphaFoldDB" id="A0A6B2M6V7"/>
<dbReference type="InterPro" id="IPR010775">
    <property type="entry name" value="DUF1365"/>
</dbReference>
<sequence length="270" mass="31281">MQSSLYNCHVFHKRVSPVDYGFTSRIFMWMLDLDEIDEVARSNRFFSRNRFNVYSFRDDDHLYLGKSTLRENVEAYLSKEGIDEKPARISLLTNLRTMGYVFNPVSFYFCYDSGGQAIAVIVEVHNTFGELKPFLLTQADLQASQFKKEYPKLFYISPFSDLDQRLEIKVELPSDRLALYVNNSEKGASKPFFRSSLTGHAVPLNNRSLAAYSLRFPFITLKVIILIHWHALKLYLKKVPFHKKSDDPHLQKGILPKKGQSLNISPNETH</sequence>
<protein>
    <submittedName>
        <fullName evidence="2">DUF1365 domain-containing protein</fullName>
    </submittedName>
</protein>
<evidence type="ECO:0000256" key="1">
    <source>
        <dbReference type="SAM" id="MobiDB-lite"/>
    </source>
</evidence>
<comment type="caution">
    <text evidence="2">The sequence shown here is derived from an EMBL/GenBank/DDBJ whole genome shotgun (WGS) entry which is preliminary data.</text>
</comment>
<gene>
    <name evidence="2" type="ORF">G0Q06_13855</name>
</gene>
<dbReference type="PANTHER" id="PTHR33973">
    <property type="entry name" value="OS07G0153300 PROTEIN"/>
    <property type="match status" value="1"/>
</dbReference>
<reference evidence="2 3" key="1">
    <citation type="submission" date="2020-02" db="EMBL/GenBank/DDBJ databases">
        <title>Albibacoteraceae fam. nov., the first described family within the subdivision 4 Verrucomicrobia.</title>
        <authorList>
            <person name="Xi F."/>
        </authorList>
    </citation>
    <scope>NUCLEOTIDE SEQUENCE [LARGE SCALE GENOMIC DNA]</scope>
    <source>
        <strain evidence="2 3">CK1056</strain>
    </source>
</reference>
<keyword evidence="3" id="KW-1185">Reference proteome</keyword>
<dbReference type="Pfam" id="PF07103">
    <property type="entry name" value="DUF1365"/>
    <property type="match status" value="1"/>
</dbReference>
<evidence type="ECO:0000313" key="3">
    <source>
        <dbReference type="Proteomes" id="UP000478417"/>
    </source>
</evidence>
<feature type="region of interest" description="Disordered" evidence="1">
    <location>
        <begin position="247"/>
        <end position="270"/>
    </location>
</feature>
<name>A0A6B2M6V7_9BACT</name>
<dbReference type="Proteomes" id="UP000478417">
    <property type="component" value="Unassembled WGS sequence"/>
</dbReference>